<proteinExistence type="inferred from homology"/>
<dbReference type="PANTHER" id="PTHR36174:SF1">
    <property type="entry name" value="LIPID II:GLYCINE GLYCYLTRANSFERASE"/>
    <property type="match status" value="1"/>
</dbReference>
<dbReference type="EMBL" id="BLLH01000001">
    <property type="protein sequence ID" value="GFH39735.1"/>
    <property type="molecule type" value="Genomic_DNA"/>
</dbReference>
<dbReference type="SUPFAM" id="SSF55729">
    <property type="entry name" value="Acyl-CoA N-acyltransferases (Nat)"/>
    <property type="match status" value="2"/>
</dbReference>
<reference evidence="7 8" key="1">
    <citation type="submission" date="2020-02" db="EMBL/GenBank/DDBJ databases">
        <title>Draft genome sequence of Lactococcus sp. Hs20B0-1.</title>
        <authorList>
            <person name="Noda S."/>
            <person name="Yuki M."/>
            <person name="Ohkuma M."/>
        </authorList>
    </citation>
    <scope>NUCLEOTIDE SEQUENCE [LARGE SCALE GENOMIC DNA]</scope>
    <source>
        <strain evidence="7 8">Hs20B0-1</strain>
    </source>
</reference>
<dbReference type="InterPro" id="IPR050644">
    <property type="entry name" value="PG_Glycine_Bridge_Synth"/>
</dbReference>
<dbReference type="InterPro" id="IPR016181">
    <property type="entry name" value="Acyl_CoA_acyltransferase"/>
</dbReference>
<evidence type="ECO:0000313" key="7">
    <source>
        <dbReference type="EMBL" id="GFH39735.1"/>
    </source>
</evidence>
<dbReference type="GO" id="GO:0016755">
    <property type="term" value="F:aminoacyltransferase activity"/>
    <property type="evidence" value="ECO:0007669"/>
    <property type="project" value="InterPro"/>
</dbReference>
<evidence type="ECO:0000256" key="5">
    <source>
        <dbReference type="ARBA" id="ARBA00023315"/>
    </source>
</evidence>
<dbReference type="InterPro" id="IPR003447">
    <property type="entry name" value="FEMABX"/>
</dbReference>
<dbReference type="Pfam" id="PF02388">
    <property type="entry name" value="FemAB"/>
    <property type="match status" value="1"/>
</dbReference>
<accession>A0A6A0B4V6</accession>
<name>A0A6A0B4V6_9LACT</name>
<keyword evidence="5" id="KW-0012">Acyltransferase</keyword>
<dbReference type="GO" id="GO:0008360">
    <property type="term" value="P:regulation of cell shape"/>
    <property type="evidence" value="ECO:0007669"/>
    <property type="project" value="UniProtKB-KW"/>
</dbReference>
<evidence type="ECO:0000256" key="4">
    <source>
        <dbReference type="ARBA" id="ARBA00022984"/>
    </source>
</evidence>
<keyword evidence="4" id="KW-0573">Peptidoglycan synthesis</keyword>
<evidence type="ECO:0000256" key="3">
    <source>
        <dbReference type="ARBA" id="ARBA00022960"/>
    </source>
</evidence>
<dbReference type="Gene3D" id="1.20.58.90">
    <property type="match status" value="1"/>
</dbReference>
<sequence>MKFEIAVDAKKHDEFVNKSPLNHLLQSSTWAKVKDNWASEIVGVTDDSGELIASSLVLIKKLPLGFTMFYTPRGPIMDYKNAALVTFFFDNLKKFAKKQHALFIKIDPAILYRTSKFGSKETAEIIPESLEIIKNIKTAGGDHLGFNMVMGETIQPRFQANEPLRTADEMDKIYPKHAKRIMKDAVNRGVVGRRVGMEKLQNFSDVVSMTESRKGVALRNSEYFKQLMTLYGEDAYLHLAEVNLKKKYAELQAQHAQIEKDIAETPENQKKRFNRLNDQKKSTEKYLKEFENYDTQTDDTTVIAGILSIKFGDTMEMLYAGMNDDFKKFYPQYLLYPQVFAESFADGANWANMGGVEGDLEDGLSKFKSNFNPDIQELIGEFNIPVNKVLYRLSNLAYKLRKKMR</sequence>
<dbReference type="PROSITE" id="PS51191">
    <property type="entry name" value="FEMABX"/>
    <property type="match status" value="1"/>
</dbReference>
<organism evidence="7 8">
    <name type="scientific">Pseudolactococcus insecticola</name>
    <dbReference type="NCBI Taxonomy" id="2709158"/>
    <lineage>
        <taxon>Bacteria</taxon>
        <taxon>Bacillati</taxon>
        <taxon>Bacillota</taxon>
        <taxon>Bacilli</taxon>
        <taxon>Lactobacillales</taxon>
        <taxon>Streptococcaceae</taxon>
        <taxon>Pseudolactococcus</taxon>
    </lineage>
</organism>
<evidence type="ECO:0000256" key="6">
    <source>
        <dbReference type="ARBA" id="ARBA00023316"/>
    </source>
</evidence>
<keyword evidence="6" id="KW-0961">Cell wall biogenesis/degradation</keyword>
<keyword evidence="2 7" id="KW-0808">Transferase</keyword>
<gene>
    <name evidence="7" type="ORF">Hs20B_01330</name>
</gene>
<dbReference type="GO" id="GO:0071555">
    <property type="term" value="P:cell wall organization"/>
    <property type="evidence" value="ECO:0007669"/>
    <property type="project" value="UniProtKB-KW"/>
</dbReference>
<dbReference type="Gene3D" id="3.40.630.30">
    <property type="match status" value="2"/>
</dbReference>
<dbReference type="AlphaFoldDB" id="A0A6A0B4V6"/>
<dbReference type="Proteomes" id="UP000475928">
    <property type="component" value="Unassembled WGS sequence"/>
</dbReference>
<keyword evidence="3" id="KW-0133">Cell shape</keyword>
<dbReference type="PANTHER" id="PTHR36174">
    <property type="entry name" value="LIPID II:GLYCINE GLYCYLTRANSFERASE"/>
    <property type="match status" value="1"/>
</dbReference>
<dbReference type="GO" id="GO:0009252">
    <property type="term" value="P:peptidoglycan biosynthetic process"/>
    <property type="evidence" value="ECO:0007669"/>
    <property type="project" value="UniProtKB-KW"/>
</dbReference>
<keyword evidence="8" id="KW-1185">Reference proteome</keyword>
<evidence type="ECO:0000256" key="1">
    <source>
        <dbReference type="ARBA" id="ARBA00009943"/>
    </source>
</evidence>
<evidence type="ECO:0000313" key="8">
    <source>
        <dbReference type="Proteomes" id="UP000475928"/>
    </source>
</evidence>
<comment type="similarity">
    <text evidence="1">Belongs to the FemABX family.</text>
</comment>
<protein>
    <submittedName>
        <fullName evidence="7">UDP-N-acetylmuramoylpentapeptide-lysine N(6)-alanyltransferase MurM</fullName>
    </submittedName>
</protein>
<comment type="caution">
    <text evidence="7">The sequence shown here is derived from an EMBL/GenBank/DDBJ whole genome shotgun (WGS) entry which is preliminary data.</text>
</comment>
<evidence type="ECO:0000256" key="2">
    <source>
        <dbReference type="ARBA" id="ARBA00022679"/>
    </source>
</evidence>